<gene>
    <name evidence="3" type="ORF">CDN99_01020</name>
</gene>
<dbReference type="InterPro" id="IPR050491">
    <property type="entry name" value="AmpC-like"/>
</dbReference>
<evidence type="ECO:0000259" key="2">
    <source>
        <dbReference type="Pfam" id="PF00144"/>
    </source>
</evidence>
<dbReference type="EMBL" id="NIOF01000001">
    <property type="protein sequence ID" value="OWQ93116.1"/>
    <property type="molecule type" value="Genomic_DNA"/>
</dbReference>
<sequence>MYQSIKGLLLPLAGLLLLTTGHAASDAPPADLDARIQRVEQNIVPIDASGKDSGAPRSLSARMVQLGVPGLSIAVFDQGRLLWARGYGVRDATTKVPVDVETLFQAASIAKPVSSAGLFRLVERGELKLDEDVNTRLRGWKVPENAFTRVEKVTPRRIITHMAGLTGHGFGGYEPGQPLPTLQQILDGAPPANTPPVRVDAIPGTVERYSGGGFVVMQMLMEEASGRPFADLLRDTVLKPAGMADSTFAQPLPAGLADRAASGHERGDAPLKGRHRVYPEQAAAGLWTTPSDLARFMLSVGRSYRGEPDGVLSPASARTMLTAVPGGDGQGFGLAGAGEAFRYSHTGGNAGFRCYAVAFAGSGRGVVIMTNADAGYPMMAEVSRAVSRAYGWPPLWMRD</sequence>
<name>A0A246JKE0_9BURK</name>
<dbReference type="PANTHER" id="PTHR46825">
    <property type="entry name" value="D-ALANYL-D-ALANINE-CARBOXYPEPTIDASE/ENDOPEPTIDASE AMPH"/>
    <property type="match status" value="1"/>
</dbReference>
<dbReference type="Proteomes" id="UP000197468">
    <property type="component" value="Unassembled WGS sequence"/>
</dbReference>
<feature type="signal peptide" evidence="1">
    <location>
        <begin position="1"/>
        <end position="23"/>
    </location>
</feature>
<feature type="domain" description="Beta-lactamase-related" evidence="2">
    <location>
        <begin position="60"/>
        <end position="383"/>
    </location>
</feature>
<keyword evidence="4" id="KW-1185">Reference proteome</keyword>
<protein>
    <recommendedName>
        <fullName evidence="2">Beta-lactamase-related domain-containing protein</fullName>
    </recommendedName>
</protein>
<dbReference type="InterPro" id="IPR012338">
    <property type="entry name" value="Beta-lactam/transpept-like"/>
</dbReference>
<keyword evidence="1" id="KW-0732">Signal</keyword>
<accession>A0A246JKE0</accession>
<evidence type="ECO:0000313" key="3">
    <source>
        <dbReference type="EMBL" id="OWQ93116.1"/>
    </source>
</evidence>
<dbReference type="OrthoDB" id="9799367at2"/>
<comment type="caution">
    <text evidence="3">The sequence shown here is derived from an EMBL/GenBank/DDBJ whole genome shotgun (WGS) entry which is preliminary data.</text>
</comment>
<organism evidence="3 4">
    <name type="scientific">Roseateles aquatilis</name>
    <dbReference type="NCBI Taxonomy" id="431061"/>
    <lineage>
        <taxon>Bacteria</taxon>
        <taxon>Pseudomonadati</taxon>
        <taxon>Pseudomonadota</taxon>
        <taxon>Betaproteobacteria</taxon>
        <taxon>Burkholderiales</taxon>
        <taxon>Sphaerotilaceae</taxon>
        <taxon>Roseateles</taxon>
    </lineage>
</organism>
<dbReference type="Pfam" id="PF00144">
    <property type="entry name" value="Beta-lactamase"/>
    <property type="match status" value="1"/>
</dbReference>
<dbReference type="InterPro" id="IPR001466">
    <property type="entry name" value="Beta-lactam-related"/>
</dbReference>
<reference evidence="3 4" key="1">
    <citation type="journal article" date="2008" name="Int. J. Syst. Evol. Microbiol.">
        <title>Description of Roseateles aquatilis sp. nov. and Roseateles terrae sp. nov., in the class Betaproteobacteria, and emended description of the genus Roseateles.</title>
        <authorList>
            <person name="Gomila M."/>
            <person name="Bowien B."/>
            <person name="Falsen E."/>
            <person name="Moore E.R."/>
            <person name="Lalucat J."/>
        </authorList>
    </citation>
    <scope>NUCLEOTIDE SEQUENCE [LARGE SCALE GENOMIC DNA]</scope>
    <source>
        <strain evidence="3 4">CCUG 48205</strain>
    </source>
</reference>
<feature type="chain" id="PRO_5012309360" description="Beta-lactamase-related domain-containing protein" evidence="1">
    <location>
        <begin position="24"/>
        <end position="399"/>
    </location>
</feature>
<evidence type="ECO:0000313" key="4">
    <source>
        <dbReference type="Proteomes" id="UP000197468"/>
    </source>
</evidence>
<evidence type="ECO:0000256" key="1">
    <source>
        <dbReference type="SAM" id="SignalP"/>
    </source>
</evidence>
<dbReference type="AlphaFoldDB" id="A0A246JKE0"/>
<dbReference type="SUPFAM" id="SSF56601">
    <property type="entry name" value="beta-lactamase/transpeptidase-like"/>
    <property type="match status" value="1"/>
</dbReference>
<dbReference type="RefSeq" id="WP_088382265.1">
    <property type="nucleotide sequence ID" value="NZ_NIOF01000001.1"/>
</dbReference>
<dbReference type="Gene3D" id="3.40.710.10">
    <property type="entry name" value="DD-peptidase/beta-lactamase superfamily"/>
    <property type="match status" value="1"/>
</dbReference>
<proteinExistence type="predicted"/>
<dbReference type="PANTHER" id="PTHR46825:SF12">
    <property type="entry name" value="PENICILLIN-BINDING PROTEIN 4"/>
    <property type="match status" value="1"/>
</dbReference>